<accession>A0AAV0ZQI3</accession>
<dbReference type="PANTHER" id="PTHR34676">
    <property type="entry name" value="DUF4219 DOMAIN-CONTAINING PROTEIN-RELATED"/>
    <property type="match status" value="1"/>
</dbReference>
<dbReference type="Proteomes" id="UP001157006">
    <property type="component" value="Chromosome 2"/>
</dbReference>
<keyword evidence="3" id="KW-1185">Reference proteome</keyword>
<gene>
    <name evidence="2" type="ORF">VFH_II171480</name>
</gene>
<protein>
    <submittedName>
        <fullName evidence="2">Uncharacterized protein</fullName>
    </submittedName>
</protein>
<evidence type="ECO:0000313" key="3">
    <source>
        <dbReference type="Proteomes" id="UP001157006"/>
    </source>
</evidence>
<sequence length="253" mass="29478">MAVTHHNISNDNNEERDRFSGKPPVFDGENFDYWKDRIESFFLAHDAGLWDMVTDGYTHPVNASGQKIDRKAMSDQQKRDFKNHHKARTILLSAISYSEYEKISNRDTAKNMFDSLRMTHEGKLQVKETKALALIQKYEAFKMEESESIETMFSRFQILVAGLNVLDKGSLRSHEIELEADEPQKQGKPLALKYNRKCDSKVLQAVEETSDGSSSEEDELSLLSRRVNQLWKQRQRKFRNPRRFENQNEPSSR</sequence>
<evidence type="ECO:0000313" key="2">
    <source>
        <dbReference type="EMBL" id="CAI8599358.1"/>
    </source>
</evidence>
<dbReference type="PANTHER" id="PTHR34676:SF27">
    <property type="entry name" value="ASPARTYL-TRNA SYNTHETASE"/>
    <property type="match status" value="1"/>
</dbReference>
<dbReference type="AlphaFoldDB" id="A0AAV0ZQI3"/>
<feature type="region of interest" description="Disordered" evidence="1">
    <location>
        <begin position="1"/>
        <end position="23"/>
    </location>
</feature>
<dbReference type="EMBL" id="OX451737">
    <property type="protein sequence ID" value="CAI8599358.1"/>
    <property type="molecule type" value="Genomic_DNA"/>
</dbReference>
<dbReference type="Pfam" id="PF14223">
    <property type="entry name" value="Retrotran_gag_2"/>
    <property type="match status" value="1"/>
</dbReference>
<evidence type="ECO:0000256" key="1">
    <source>
        <dbReference type="SAM" id="MobiDB-lite"/>
    </source>
</evidence>
<name>A0AAV0ZQI3_VICFA</name>
<reference evidence="2 3" key="1">
    <citation type="submission" date="2023-01" db="EMBL/GenBank/DDBJ databases">
        <authorList>
            <person name="Kreplak J."/>
        </authorList>
    </citation>
    <scope>NUCLEOTIDE SEQUENCE [LARGE SCALE GENOMIC DNA]</scope>
</reference>
<proteinExistence type="predicted"/>
<organism evidence="2 3">
    <name type="scientific">Vicia faba</name>
    <name type="common">Broad bean</name>
    <name type="synonym">Faba vulgaris</name>
    <dbReference type="NCBI Taxonomy" id="3906"/>
    <lineage>
        <taxon>Eukaryota</taxon>
        <taxon>Viridiplantae</taxon>
        <taxon>Streptophyta</taxon>
        <taxon>Embryophyta</taxon>
        <taxon>Tracheophyta</taxon>
        <taxon>Spermatophyta</taxon>
        <taxon>Magnoliopsida</taxon>
        <taxon>eudicotyledons</taxon>
        <taxon>Gunneridae</taxon>
        <taxon>Pentapetalae</taxon>
        <taxon>rosids</taxon>
        <taxon>fabids</taxon>
        <taxon>Fabales</taxon>
        <taxon>Fabaceae</taxon>
        <taxon>Papilionoideae</taxon>
        <taxon>50 kb inversion clade</taxon>
        <taxon>NPAAA clade</taxon>
        <taxon>Hologalegina</taxon>
        <taxon>IRL clade</taxon>
        <taxon>Fabeae</taxon>
        <taxon>Vicia</taxon>
    </lineage>
</organism>
<feature type="compositionally biased region" description="Polar residues" evidence="1">
    <location>
        <begin position="1"/>
        <end position="11"/>
    </location>
</feature>